<gene>
    <name evidence="2" type="ORF">OW763_13850</name>
</gene>
<evidence type="ECO:0000313" key="2">
    <source>
        <dbReference type="EMBL" id="MCY6485415.1"/>
    </source>
</evidence>
<keyword evidence="1" id="KW-1133">Transmembrane helix</keyword>
<dbReference type="EMBL" id="JAPQER010000007">
    <property type="protein sequence ID" value="MCY6485415.1"/>
    <property type="molecule type" value="Genomic_DNA"/>
</dbReference>
<evidence type="ECO:0000313" key="3">
    <source>
        <dbReference type="Proteomes" id="UP001078443"/>
    </source>
</evidence>
<organism evidence="2 3">
    <name type="scientific">Clostridium aestuarii</name>
    <dbReference type="NCBI Taxonomy" id="338193"/>
    <lineage>
        <taxon>Bacteria</taxon>
        <taxon>Bacillati</taxon>
        <taxon>Bacillota</taxon>
        <taxon>Clostridia</taxon>
        <taxon>Eubacteriales</taxon>
        <taxon>Clostridiaceae</taxon>
        <taxon>Clostridium</taxon>
    </lineage>
</organism>
<keyword evidence="1" id="KW-0812">Transmembrane</keyword>
<feature type="transmembrane region" description="Helical" evidence="1">
    <location>
        <begin position="5"/>
        <end position="22"/>
    </location>
</feature>
<feature type="transmembrane region" description="Helical" evidence="1">
    <location>
        <begin position="51"/>
        <end position="69"/>
    </location>
</feature>
<sequence length="71" mass="8217">MYKLIIFILSSPMLGLFIYTFFNPKKSFLLGRKWMFDYDVDEDDVSDAVAIYNKIFSVVGSIIIIIAILRS</sequence>
<name>A0ABT4D2D7_9CLOT</name>
<keyword evidence="3" id="KW-1185">Reference proteome</keyword>
<evidence type="ECO:0000256" key="1">
    <source>
        <dbReference type="SAM" id="Phobius"/>
    </source>
</evidence>
<proteinExistence type="predicted"/>
<accession>A0ABT4D2D7</accession>
<comment type="caution">
    <text evidence="2">The sequence shown here is derived from an EMBL/GenBank/DDBJ whole genome shotgun (WGS) entry which is preliminary data.</text>
</comment>
<dbReference type="RefSeq" id="WP_268041739.1">
    <property type="nucleotide sequence ID" value="NZ_JAPQER010000007.1"/>
</dbReference>
<protein>
    <submittedName>
        <fullName evidence="2">Uncharacterized protein</fullName>
    </submittedName>
</protein>
<dbReference type="Proteomes" id="UP001078443">
    <property type="component" value="Unassembled WGS sequence"/>
</dbReference>
<keyword evidence="1" id="KW-0472">Membrane</keyword>
<reference evidence="2" key="1">
    <citation type="submission" date="2022-12" db="EMBL/GenBank/DDBJ databases">
        <authorList>
            <person name="Wang J."/>
        </authorList>
    </citation>
    <scope>NUCLEOTIDE SEQUENCE</scope>
    <source>
        <strain evidence="2">HY-45-18</strain>
    </source>
</reference>